<keyword evidence="1" id="KW-0472">Membrane</keyword>
<dbReference type="AlphaFoldDB" id="A0RU37"/>
<name>A0RU37_CENSY</name>
<proteinExistence type="predicted"/>
<accession>A0RU37</accession>
<keyword evidence="1" id="KW-0812">Transmembrane</keyword>
<protein>
    <submittedName>
        <fullName evidence="2">Uncharacterized protein</fullName>
    </submittedName>
</protein>
<dbReference type="KEGG" id="csy:CENSYa_0211"/>
<reference evidence="2 3" key="1">
    <citation type="journal article" date="2006" name="Proc. Natl. Acad. Sci. U.S.A.">
        <title>Genomic analysis of the uncultivated marine crenarchaeote Cenarchaeum symbiosum.</title>
        <authorList>
            <person name="Hallam S.J."/>
            <person name="Konstantinidis K.T."/>
            <person name="Putnam N."/>
            <person name="Schleper C."/>
            <person name="Watanabe Y."/>
            <person name="Sugahara J."/>
            <person name="Preston C."/>
            <person name="de la Torre J."/>
            <person name="Richardson P.M."/>
            <person name="DeLong E.F."/>
        </authorList>
    </citation>
    <scope>NUCLEOTIDE SEQUENCE [LARGE SCALE GENOMIC DNA]</scope>
    <source>
        <strain evidence="3">A</strain>
    </source>
</reference>
<keyword evidence="1" id="KW-1133">Transmembrane helix</keyword>
<evidence type="ECO:0000256" key="1">
    <source>
        <dbReference type="SAM" id="Phobius"/>
    </source>
</evidence>
<sequence length="190" mass="22832">MDMIFEYIFPNFSEFIASITLIISTATIVGSAVKYFHDKDMEKVMTSRNLYAEMKNGRDTLEDKNALIECNITLDDEGRDSDYYFKKMLLNHDIYDSAIYSGIINSLETKLQQSIQDIFRIVKRRNEYIVQVLYPNSRSTEEERIRNDRMYSKWLNEHEKILKKRIPVVMEELEIYRHIFAKRMWVRLWS</sequence>
<keyword evidence="3" id="KW-1185">Reference proteome</keyword>
<evidence type="ECO:0000313" key="2">
    <source>
        <dbReference type="EMBL" id="ABK76854.1"/>
    </source>
</evidence>
<organism evidence="2 3">
    <name type="scientific">Cenarchaeum symbiosum (strain A)</name>
    <dbReference type="NCBI Taxonomy" id="414004"/>
    <lineage>
        <taxon>Archaea</taxon>
        <taxon>Nitrososphaerota</taxon>
        <taxon>Candidatus Cenarchaeales</taxon>
        <taxon>Candidatus Cenarchaeaceae</taxon>
        <taxon>Candidatus Cenarchaeum</taxon>
    </lineage>
</organism>
<dbReference type="Proteomes" id="UP000000758">
    <property type="component" value="Chromosome"/>
</dbReference>
<dbReference type="HOGENOM" id="CLU_106153_0_0_2"/>
<evidence type="ECO:0000313" key="3">
    <source>
        <dbReference type="Proteomes" id="UP000000758"/>
    </source>
</evidence>
<dbReference type="EnsemblBacteria" id="ABK76854">
    <property type="protein sequence ID" value="ABK76854"/>
    <property type="gene ID" value="CENSYa_0211"/>
</dbReference>
<dbReference type="EMBL" id="DP000238">
    <property type="protein sequence ID" value="ABK76854.1"/>
    <property type="molecule type" value="Genomic_DNA"/>
</dbReference>
<gene>
    <name evidence="2" type="ordered locus">CENSYa_0211</name>
</gene>
<feature type="transmembrane region" description="Helical" evidence="1">
    <location>
        <begin position="15"/>
        <end position="36"/>
    </location>
</feature>